<evidence type="ECO:0000313" key="9">
    <source>
        <dbReference type="EMBL" id="CAD9421409.1"/>
    </source>
</evidence>
<dbReference type="InterPro" id="IPR002938">
    <property type="entry name" value="FAD-bd"/>
</dbReference>
<name>A0A7S2FXX2_9STRA</name>
<evidence type="ECO:0000256" key="1">
    <source>
        <dbReference type="ARBA" id="ARBA00001974"/>
    </source>
</evidence>
<comment type="similarity">
    <text evidence="2">Belongs to the UbiH/COQ6 family.</text>
</comment>
<dbReference type="PANTHER" id="PTHR43876:SF7">
    <property type="entry name" value="UBIQUINONE BIOSYNTHESIS MONOOXYGENASE COQ6, MITOCHONDRIAL"/>
    <property type="match status" value="1"/>
</dbReference>
<dbReference type="FunFam" id="3.50.50.60:FF:000021">
    <property type="entry name" value="Ubiquinone biosynthesis monooxygenase COQ6"/>
    <property type="match status" value="1"/>
</dbReference>
<accession>A0A7S2FXX2</accession>
<feature type="region of interest" description="Disordered" evidence="7">
    <location>
        <begin position="1"/>
        <end position="21"/>
    </location>
</feature>
<dbReference type="Pfam" id="PF01494">
    <property type="entry name" value="FAD_binding_3"/>
    <property type="match status" value="2"/>
</dbReference>
<feature type="region of interest" description="Disordered" evidence="7">
    <location>
        <begin position="164"/>
        <end position="184"/>
    </location>
</feature>
<dbReference type="NCBIfam" id="TIGR01988">
    <property type="entry name" value="Ubi-OHases"/>
    <property type="match status" value="1"/>
</dbReference>
<feature type="compositionally biased region" description="Pro residues" evidence="7">
    <location>
        <begin position="168"/>
        <end position="184"/>
    </location>
</feature>
<dbReference type="AlphaFoldDB" id="A0A7S2FXX2"/>
<evidence type="ECO:0000256" key="5">
    <source>
        <dbReference type="ARBA" id="ARBA00023002"/>
    </source>
</evidence>
<feature type="domain" description="FAD-binding" evidence="8">
    <location>
        <begin position="59"/>
        <end position="164"/>
    </location>
</feature>
<keyword evidence="4" id="KW-0274">FAD</keyword>
<gene>
    <name evidence="9" type="ORF">FPAR1323_LOCUS10065</name>
</gene>
<keyword evidence="6" id="KW-0503">Monooxygenase</keyword>
<sequence>MAFDDAGSPAQPAGPATLDLEIGGGGGASLGGARMHGDGAAVGAGAGADGGDGSVVEVERGEVTARLVVAADGAQSPTRKAAGLHTWGWGYGQRAVVATVQVSEEGNTPTAWQRFLPKGPLALLPLFDGTSSIVWSTDPRTADKLCKMDEEEFIAELNKVLCDQGPATPKPSGPSLPPLPPLPAALPKSLHPSSLLGPLFGPVVSAAASGLAAASPVKSLVEKVIPAATEAAELTGDRPFTLPPRVMGMASRRFAIDLNFASAATYTGPRVALVGDAAHTIHPMAGQGLNLGIGDVMSLAAVLDEGAKSGLDLGDPGLLSRYDKERRPVNLRMQGGLDILHHLFGSTPTPMLWARNTGMAALNAVPPLKSVVTKYAMGL</sequence>
<dbReference type="PANTHER" id="PTHR43876">
    <property type="entry name" value="UBIQUINONE BIOSYNTHESIS MONOOXYGENASE COQ6, MITOCHONDRIAL"/>
    <property type="match status" value="1"/>
</dbReference>
<dbReference type="GO" id="GO:0004497">
    <property type="term" value="F:monooxygenase activity"/>
    <property type="evidence" value="ECO:0007669"/>
    <property type="project" value="UniProtKB-KW"/>
</dbReference>
<organism evidence="9">
    <name type="scientific">Florenciella parvula</name>
    <dbReference type="NCBI Taxonomy" id="236787"/>
    <lineage>
        <taxon>Eukaryota</taxon>
        <taxon>Sar</taxon>
        <taxon>Stramenopiles</taxon>
        <taxon>Ochrophyta</taxon>
        <taxon>Dictyochophyceae</taxon>
        <taxon>Florenciellales</taxon>
        <taxon>Florenciella</taxon>
    </lineage>
</organism>
<dbReference type="EMBL" id="HBGT01019116">
    <property type="protein sequence ID" value="CAD9421409.1"/>
    <property type="molecule type" value="Transcribed_RNA"/>
</dbReference>
<protein>
    <recommendedName>
        <fullName evidence="8">FAD-binding domain-containing protein</fullName>
    </recommendedName>
</protein>
<dbReference type="GO" id="GO:0005739">
    <property type="term" value="C:mitochondrion"/>
    <property type="evidence" value="ECO:0007669"/>
    <property type="project" value="TreeGrafter"/>
</dbReference>
<dbReference type="GO" id="GO:0016705">
    <property type="term" value="F:oxidoreductase activity, acting on paired donors, with incorporation or reduction of molecular oxygen"/>
    <property type="evidence" value="ECO:0007669"/>
    <property type="project" value="InterPro"/>
</dbReference>
<evidence type="ECO:0000259" key="8">
    <source>
        <dbReference type="Pfam" id="PF01494"/>
    </source>
</evidence>
<evidence type="ECO:0000256" key="6">
    <source>
        <dbReference type="ARBA" id="ARBA00023033"/>
    </source>
</evidence>
<feature type="domain" description="FAD-binding" evidence="8">
    <location>
        <begin position="259"/>
        <end position="330"/>
    </location>
</feature>
<dbReference type="InterPro" id="IPR051205">
    <property type="entry name" value="UbiH/COQ6_monooxygenase"/>
</dbReference>
<proteinExistence type="inferred from homology"/>
<dbReference type="SUPFAM" id="SSF51905">
    <property type="entry name" value="FAD/NAD(P)-binding domain"/>
    <property type="match status" value="1"/>
</dbReference>
<comment type="cofactor">
    <cofactor evidence="1">
        <name>FAD</name>
        <dbReference type="ChEBI" id="CHEBI:57692"/>
    </cofactor>
</comment>
<evidence type="ECO:0000256" key="7">
    <source>
        <dbReference type="SAM" id="MobiDB-lite"/>
    </source>
</evidence>
<dbReference type="InterPro" id="IPR010971">
    <property type="entry name" value="UbiH/COQ6"/>
</dbReference>
<keyword evidence="3" id="KW-0285">Flavoprotein</keyword>
<dbReference type="Gene3D" id="3.30.9.10">
    <property type="entry name" value="D-Amino Acid Oxidase, subunit A, domain 2"/>
    <property type="match status" value="1"/>
</dbReference>
<dbReference type="GO" id="GO:0071949">
    <property type="term" value="F:FAD binding"/>
    <property type="evidence" value="ECO:0007669"/>
    <property type="project" value="InterPro"/>
</dbReference>
<reference evidence="9" key="1">
    <citation type="submission" date="2021-01" db="EMBL/GenBank/DDBJ databases">
        <authorList>
            <person name="Corre E."/>
            <person name="Pelletier E."/>
            <person name="Niang G."/>
            <person name="Scheremetjew M."/>
            <person name="Finn R."/>
            <person name="Kale V."/>
            <person name="Holt S."/>
            <person name="Cochrane G."/>
            <person name="Meng A."/>
            <person name="Brown T."/>
            <person name="Cohen L."/>
        </authorList>
    </citation>
    <scope>NUCLEOTIDE SEQUENCE</scope>
    <source>
        <strain evidence="9">RCC1693</strain>
    </source>
</reference>
<dbReference type="InterPro" id="IPR036188">
    <property type="entry name" value="FAD/NAD-bd_sf"/>
</dbReference>
<evidence type="ECO:0000256" key="3">
    <source>
        <dbReference type="ARBA" id="ARBA00022630"/>
    </source>
</evidence>
<evidence type="ECO:0000256" key="4">
    <source>
        <dbReference type="ARBA" id="ARBA00022827"/>
    </source>
</evidence>
<dbReference type="GO" id="GO:0006744">
    <property type="term" value="P:ubiquinone biosynthetic process"/>
    <property type="evidence" value="ECO:0007669"/>
    <property type="project" value="InterPro"/>
</dbReference>
<evidence type="ECO:0000256" key="2">
    <source>
        <dbReference type="ARBA" id="ARBA00005349"/>
    </source>
</evidence>
<keyword evidence="5" id="KW-0560">Oxidoreductase</keyword>
<dbReference type="Gene3D" id="3.50.50.60">
    <property type="entry name" value="FAD/NAD(P)-binding domain"/>
    <property type="match status" value="1"/>
</dbReference>